<evidence type="ECO:0008006" key="4">
    <source>
        <dbReference type="Google" id="ProtNLM"/>
    </source>
</evidence>
<dbReference type="Proteomes" id="UP000027920">
    <property type="component" value="Unassembled WGS sequence"/>
</dbReference>
<evidence type="ECO:0000256" key="1">
    <source>
        <dbReference type="SAM" id="Phobius"/>
    </source>
</evidence>
<dbReference type="VEuPathDB" id="FungiDB:A1O9_12750"/>
<name>A0A072NU16_9EURO</name>
<proteinExistence type="predicted"/>
<dbReference type="AlphaFoldDB" id="A0A072NU16"/>
<evidence type="ECO:0000313" key="2">
    <source>
        <dbReference type="EMBL" id="KEF51136.1"/>
    </source>
</evidence>
<dbReference type="InterPro" id="IPR036291">
    <property type="entry name" value="NAD(P)-bd_dom_sf"/>
</dbReference>
<keyword evidence="1" id="KW-1133">Transmembrane helix</keyword>
<keyword evidence="3" id="KW-1185">Reference proteome</keyword>
<dbReference type="OrthoDB" id="48317at2759"/>
<feature type="transmembrane region" description="Helical" evidence="1">
    <location>
        <begin position="29"/>
        <end position="55"/>
    </location>
</feature>
<keyword evidence="1" id="KW-0812">Transmembrane</keyword>
<dbReference type="GeneID" id="25287644"/>
<protein>
    <recommendedName>
        <fullName evidence="4">Alcohol dehydrogenase-like C-terminal domain-containing protein</fullName>
    </recommendedName>
</protein>
<organism evidence="2 3">
    <name type="scientific">Exophiala aquamarina CBS 119918</name>
    <dbReference type="NCBI Taxonomy" id="1182545"/>
    <lineage>
        <taxon>Eukaryota</taxon>
        <taxon>Fungi</taxon>
        <taxon>Dikarya</taxon>
        <taxon>Ascomycota</taxon>
        <taxon>Pezizomycotina</taxon>
        <taxon>Eurotiomycetes</taxon>
        <taxon>Chaetothyriomycetidae</taxon>
        <taxon>Chaetothyriales</taxon>
        <taxon>Herpotrichiellaceae</taxon>
        <taxon>Exophiala</taxon>
    </lineage>
</organism>
<sequence length="181" mass="19657">MPDIIPELQTQALGLPLTSLNPKSLGKSIVIYGGSSFVGVAATQISIAIGLRVIVIMNTYAHDLEIWSRSEGGHLICTHPPPSDIRLNLKTGMVFGVHDVAESTWTNFVTPAFESGHLKCLPRPPIVGKGLGYIQKALVCLELSGQKLVVDLSREEKESYKRASHEVKSYQSSAILHAARE</sequence>
<dbReference type="RefSeq" id="XP_013253726.1">
    <property type="nucleotide sequence ID" value="XM_013398272.1"/>
</dbReference>
<comment type="caution">
    <text evidence="2">The sequence shown here is derived from an EMBL/GenBank/DDBJ whole genome shotgun (WGS) entry which is preliminary data.</text>
</comment>
<accession>A0A072NU16</accession>
<evidence type="ECO:0000313" key="3">
    <source>
        <dbReference type="Proteomes" id="UP000027920"/>
    </source>
</evidence>
<dbReference type="HOGENOM" id="CLU_1489023_0_0_1"/>
<dbReference type="STRING" id="1182545.A0A072NU16"/>
<keyword evidence="1" id="KW-0472">Membrane</keyword>
<dbReference type="SUPFAM" id="SSF51735">
    <property type="entry name" value="NAD(P)-binding Rossmann-fold domains"/>
    <property type="match status" value="1"/>
</dbReference>
<reference evidence="2 3" key="1">
    <citation type="submission" date="2013-03" db="EMBL/GenBank/DDBJ databases">
        <title>The Genome Sequence of Exophiala aquamarina CBS 119918.</title>
        <authorList>
            <consortium name="The Broad Institute Genomics Platform"/>
            <person name="Cuomo C."/>
            <person name="de Hoog S."/>
            <person name="Gorbushina A."/>
            <person name="Walker B."/>
            <person name="Young S.K."/>
            <person name="Zeng Q."/>
            <person name="Gargeya S."/>
            <person name="Fitzgerald M."/>
            <person name="Haas B."/>
            <person name="Abouelleil A."/>
            <person name="Allen A.W."/>
            <person name="Alvarado L."/>
            <person name="Arachchi H.M."/>
            <person name="Berlin A.M."/>
            <person name="Chapman S.B."/>
            <person name="Gainer-Dewar J."/>
            <person name="Goldberg J."/>
            <person name="Griggs A."/>
            <person name="Gujja S."/>
            <person name="Hansen M."/>
            <person name="Howarth C."/>
            <person name="Imamovic A."/>
            <person name="Ireland A."/>
            <person name="Larimer J."/>
            <person name="McCowan C."/>
            <person name="Murphy C."/>
            <person name="Pearson M."/>
            <person name="Poon T.W."/>
            <person name="Priest M."/>
            <person name="Roberts A."/>
            <person name="Saif S."/>
            <person name="Shea T."/>
            <person name="Sisk P."/>
            <person name="Sykes S."/>
            <person name="Wortman J."/>
            <person name="Nusbaum C."/>
            <person name="Birren B."/>
        </authorList>
    </citation>
    <scope>NUCLEOTIDE SEQUENCE [LARGE SCALE GENOMIC DNA]</scope>
    <source>
        <strain evidence="2 3">CBS 119918</strain>
    </source>
</reference>
<gene>
    <name evidence="2" type="ORF">A1O9_12750</name>
</gene>
<dbReference type="Gene3D" id="3.40.50.720">
    <property type="entry name" value="NAD(P)-binding Rossmann-like Domain"/>
    <property type="match status" value="1"/>
</dbReference>
<dbReference type="EMBL" id="AMGV01000027">
    <property type="protein sequence ID" value="KEF51136.1"/>
    <property type="molecule type" value="Genomic_DNA"/>
</dbReference>